<evidence type="ECO:0008006" key="12">
    <source>
        <dbReference type="Google" id="ProtNLM"/>
    </source>
</evidence>
<dbReference type="EMBL" id="RSCE01000010">
    <property type="protein sequence ID" value="RSH79511.1"/>
    <property type="molecule type" value="Genomic_DNA"/>
</dbReference>
<dbReference type="Proteomes" id="UP000279236">
    <property type="component" value="Unassembled WGS sequence"/>
</dbReference>
<keyword evidence="5 9" id="KW-0812">Transmembrane</keyword>
<feature type="transmembrane region" description="Helical" evidence="9">
    <location>
        <begin position="245"/>
        <end position="265"/>
    </location>
</feature>
<name>A0A427XKV7_9TREE</name>
<keyword evidence="11" id="KW-1185">Reference proteome</keyword>
<dbReference type="STRING" id="105984.A0A427XKV7"/>
<dbReference type="OrthoDB" id="2116389at2759"/>
<dbReference type="AlphaFoldDB" id="A0A427XKV7"/>
<evidence type="ECO:0000313" key="10">
    <source>
        <dbReference type="EMBL" id="RSH79511.1"/>
    </source>
</evidence>
<dbReference type="PANTHER" id="PTHR31806">
    <property type="entry name" value="PURINE-CYTOSINE PERMEASE FCY2-RELATED"/>
    <property type="match status" value="1"/>
</dbReference>
<keyword evidence="4" id="KW-0597">Phosphoprotein</keyword>
<evidence type="ECO:0000256" key="7">
    <source>
        <dbReference type="ARBA" id="ARBA00023136"/>
    </source>
</evidence>
<evidence type="ECO:0000256" key="9">
    <source>
        <dbReference type="SAM" id="Phobius"/>
    </source>
</evidence>
<dbReference type="Gene3D" id="1.10.4160.10">
    <property type="entry name" value="Hydantoin permease"/>
    <property type="match status" value="1"/>
</dbReference>
<evidence type="ECO:0000256" key="6">
    <source>
        <dbReference type="ARBA" id="ARBA00022989"/>
    </source>
</evidence>
<feature type="transmembrane region" description="Helical" evidence="9">
    <location>
        <begin position="345"/>
        <end position="370"/>
    </location>
</feature>
<gene>
    <name evidence="10" type="ORF">EHS24_001563</name>
</gene>
<dbReference type="PIRSF" id="PIRSF002744">
    <property type="entry name" value="Pur-cyt_permease"/>
    <property type="match status" value="1"/>
</dbReference>
<evidence type="ECO:0000256" key="3">
    <source>
        <dbReference type="ARBA" id="ARBA00022448"/>
    </source>
</evidence>
<organism evidence="10 11">
    <name type="scientific">Apiotrichum porosum</name>
    <dbReference type="NCBI Taxonomy" id="105984"/>
    <lineage>
        <taxon>Eukaryota</taxon>
        <taxon>Fungi</taxon>
        <taxon>Dikarya</taxon>
        <taxon>Basidiomycota</taxon>
        <taxon>Agaricomycotina</taxon>
        <taxon>Tremellomycetes</taxon>
        <taxon>Trichosporonales</taxon>
        <taxon>Trichosporonaceae</taxon>
        <taxon>Apiotrichum</taxon>
    </lineage>
</organism>
<sequence>MLHCKSKLSKASGQSPSPPPHLRPIPVPRPLAGAYWPRTLAATLLLLLPPSRHGSDTSINMEYDKDYKQPEYGNAVHDLEAGAQHGDAVIHDSEIKDQNPLFRGFRKLFDSGVEARGIERVPEDERDGKHTIGLMLLWWSVNTVVSTFPIGLLAQAYYTMTFKMAVAAIVVFTAIGAACTGFIATLGPKTGLRTMVISRYSVGFTGGTIFAVFNILTQLGFSCTAVILGGQTLTNVSNDKLPLEASIVIVGLLGLILCFVGYSAVHYWERYSWMVMVTLFLCILGLSAHRGFDASAQEPLQDHGKAFAGDFLSFGGIVFSSVAGWAPIAADFNCRLPATISPVKVFFLTWFGLMVPLLFIEILGAAVMTVPDFAAAFEEGDASGVLQEVFRPWGGGGKFILVIFSFSIIANIAPNTYSASLSAQTLLPIFQKIPRAAWCVFMFLVYTAAAIGGREHFSEVLSNFLAILGYWVAFFIVVVAEEHYIFRRRIGYDFSAYNSFSRLPVGIAGIFACACGAGMAVVSMAQVWYIGPLGAVFGEYGGDLGFEMSAATTGILYPPLRYLELKYFGR</sequence>
<feature type="transmembrane region" description="Helical" evidence="9">
    <location>
        <begin position="136"/>
        <end position="158"/>
    </location>
</feature>
<feature type="transmembrane region" description="Helical" evidence="9">
    <location>
        <begin position="464"/>
        <end position="486"/>
    </location>
</feature>
<dbReference type="FunFam" id="1.10.4160.10:FF:000002">
    <property type="entry name" value="Purine-cytosine permease fcyB"/>
    <property type="match status" value="1"/>
</dbReference>
<keyword evidence="7 9" id="KW-0472">Membrane</keyword>
<dbReference type="PANTHER" id="PTHR31806:SF17">
    <property type="entry name" value="VITAMIN B6 TRANSPORTER TPN1"/>
    <property type="match status" value="1"/>
</dbReference>
<feature type="transmembrane region" description="Helical" evidence="9">
    <location>
        <begin position="208"/>
        <end position="233"/>
    </location>
</feature>
<dbReference type="Pfam" id="PF02133">
    <property type="entry name" value="Transp_cyt_pur"/>
    <property type="match status" value="1"/>
</dbReference>
<evidence type="ECO:0000256" key="5">
    <source>
        <dbReference type="ARBA" id="ARBA00022692"/>
    </source>
</evidence>
<comment type="subcellular location">
    <subcellularLocation>
        <location evidence="1">Membrane</location>
        <topology evidence="1">Multi-pass membrane protein</topology>
    </subcellularLocation>
</comment>
<feature type="transmembrane region" description="Helical" evidence="9">
    <location>
        <begin position="433"/>
        <end position="452"/>
    </location>
</feature>
<evidence type="ECO:0000256" key="2">
    <source>
        <dbReference type="ARBA" id="ARBA00008974"/>
    </source>
</evidence>
<dbReference type="GO" id="GO:0005886">
    <property type="term" value="C:plasma membrane"/>
    <property type="evidence" value="ECO:0007669"/>
    <property type="project" value="TreeGrafter"/>
</dbReference>
<keyword evidence="6 9" id="KW-1133">Transmembrane helix</keyword>
<feature type="transmembrane region" description="Helical" evidence="9">
    <location>
        <begin position="390"/>
        <end position="412"/>
    </location>
</feature>
<feature type="transmembrane region" description="Helical" evidence="9">
    <location>
        <begin position="272"/>
        <end position="292"/>
    </location>
</feature>
<feature type="transmembrane region" description="Helical" evidence="9">
    <location>
        <begin position="507"/>
        <end position="530"/>
    </location>
</feature>
<dbReference type="GeneID" id="39586106"/>
<dbReference type="RefSeq" id="XP_028474658.1">
    <property type="nucleotide sequence ID" value="XM_028617351.1"/>
</dbReference>
<feature type="transmembrane region" description="Helical" evidence="9">
    <location>
        <begin position="164"/>
        <end position="187"/>
    </location>
</feature>
<feature type="compositionally biased region" description="Pro residues" evidence="8">
    <location>
        <begin position="16"/>
        <end position="25"/>
    </location>
</feature>
<dbReference type="InterPro" id="IPR026030">
    <property type="entry name" value="Pur-cyt_permease_Fcy2/21/22"/>
</dbReference>
<proteinExistence type="inferred from homology"/>
<accession>A0A427XKV7</accession>
<evidence type="ECO:0000313" key="11">
    <source>
        <dbReference type="Proteomes" id="UP000279236"/>
    </source>
</evidence>
<dbReference type="GO" id="GO:0000329">
    <property type="term" value="C:fungal-type vacuole membrane"/>
    <property type="evidence" value="ECO:0007669"/>
    <property type="project" value="TreeGrafter"/>
</dbReference>
<protein>
    <recommendedName>
        <fullName evidence="12">Purine-cytosine permease</fullName>
    </recommendedName>
</protein>
<evidence type="ECO:0000256" key="8">
    <source>
        <dbReference type="SAM" id="MobiDB-lite"/>
    </source>
</evidence>
<reference evidence="10 11" key="1">
    <citation type="submission" date="2018-11" db="EMBL/GenBank/DDBJ databases">
        <title>Genome sequence of Apiotrichum porosum DSM 27194.</title>
        <authorList>
            <person name="Aliyu H."/>
            <person name="Gorte O."/>
            <person name="Ochsenreither K."/>
        </authorList>
    </citation>
    <scope>NUCLEOTIDE SEQUENCE [LARGE SCALE GENOMIC DNA]</scope>
    <source>
        <strain evidence="10 11">DSM 27194</strain>
    </source>
</reference>
<dbReference type="InterPro" id="IPR001248">
    <property type="entry name" value="Pur-cyt_permease"/>
</dbReference>
<comment type="similarity">
    <text evidence="2">Belongs to the purine-cytosine permease (2.A.39) family.</text>
</comment>
<evidence type="ECO:0000256" key="4">
    <source>
        <dbReference type="ARBA" id="ARBA00022553"/>
    </source>
</evidence>
<feature type="transmembrane region" description="Helical" evidence="9">
    <location>
        <begin position="312"/>
        <end position="333"/>
    </location>
</feature>
<dbReference type="GO" id="GO:0015851">
    <property type="term" value="P:nucleobase transport"/>
    <property type="evidence" value="ECO:0007669"/>
    <property type="project" value="UniProtKB-ARBA"/>
</dbReference>
<dbReference type="GO" id="GO:0022857">
    <property type="term" value="F:transmembrane transporter activity"/>
    <property type="evidence" value="ECO:0007669"/>
    <property type="project" value="InterPro"/>
</dbReference>
<evidence type="ECO:0000256" key="1">
    <source>
        <dbReference type="ARBA" id="ARBA00004141"/>
    </source>
</evidence>
<feature type="region of interest" description="Disordered" evidence="8">
    <location>
        <begin position="1"/>
        <end position="25"/>
    </location>
</feature>
<comment type="caution">
    <text evidence="10">The sequence shown here is derived from an EMBL/GenBank/DDBJ whole genome shotgun (WGS) entry which is preliminary data.</text>
</comment>
<keyword evidence="3" id="KW-0813">Transport</keyword>